<sequence>MKLLRSLLFAATALISSQTLAETTLTIATVNNPDMIVMQNYSSKFEEETGIKLKWLVLEENVLRQRVTTDIATKGGQFDIITIGMYETPIWGKAGWLVPLDDMPDGYDIDDVLPSVRDGLSSDGKIYSLPFYAESTLTFYRTDLFKKAGLTMPEKPTWTQIADFAAKLNDKANGFYGLCIRGQPGWGENMAIVGLMGNVWGGQLFNPDWTSGYNSDAFKSAVKFYVDAGNKFGPPGMVGNGFNENLALMSSGKCAMWIDASVAAGFLYDTKRSQIADKVGFAQAPIESWNKGNGWLWAWALGIPSSSTHSGEAKKFVEWATSKDYIKMIGKEEGWVTVPPGTRKSTYESADYQTAAPFAKPTLVAIEEADPVNTTHNKKPYVGITFATIPEMQAIGNFTAQQVAAALTGKMSVDEALDAAAANSDRTMKKAGYIK</sequence>
<comment type="caution">
    <text evidence="5">The sequence shown here is derived from an EMBL/GenBank/DDBJ whole genome shotgun (WGS) entry which is preliminary data.</text>
</comment>
<feature type="chain" id="PRO_5046335617" evidence="4">
    <location>
        <begin position="22"/>
        <end position="435"/>
    </location>
</feature>
<dbReference type="Gene3D" id="3.40.190.10">
    <property type="entry name" value="Periplasmic binding protein-like II"/>
    <property type="match status" value="2"/>
</dbReference>
<dbReference type="Pfam" id="PF01547">
    <property type="entry name" value="SBP_bac_1"/>
    <property type="match status" value="1"/>
</dbReference>
<dbReference type="InterPro" id="IPR050490">
    <property type="entry name" value="Bact_solute-bd_prot1"/>
</dbReference>
<dbReference type="InterPro" id="IPR006059">
    <property type="entry name" value="SBP"/>
</dbReference>
<evidence type="ECO:0000256" key="2">
    <source>
        <dbReference type="ARBA" id="ARBA00008520"/>
    </source>
</evidence>
<keyword evidence="6" id="KW-1185">Reference proteome</keyword>
<dbReference type="EMBL" id="CAKXZT010000121">
    <property type="protein sequence ID" value="CAH2400906.1"/>
    <property type="molecule type" value="Genomic_DNA"/>
</dbReference>
<evidence type="ECO:0000313" key="5">
    <source>
        <dbReference type="EMBL" id="CAH2400906.1"/>
    </source>
</evidence>
<keyword evidence="4" id="KW-0732">Signal</keyword>
<gene>
    <name evidence="5" type="ORF">MES5069_270143</name>
</gene>
<accession>A0ABN8JUB4</accession>
<comment type="similarity">
    <text evidence="2">Belongs to the bacterial solute-binding protein 1 family.</text>
</comment>
<evidence type="ECO:0000256" key="1">
    <source>
        <dbReference type="ARBA" id="ARBA00004418"/>
    </source>
</evidence>
<dbReference type="RefSeq" id="WP_254018532.1">
    <property type="nucleotide sequence ID" value="NZ_CAKXZT010000121.1"/>
</dbReference>
<dbReference type="PANTHER" id="PTHR43649:SF12">
    <property type="entry name" value="DIACETYLCHITOBIOSE BINDING PROTEIN DASA"/>
    <property type="match status" value="1"/>
</dbReference>
<organism evidence="5 6">
    <name type="scientific">Mesorhizobium escarrei</name>
    <dbReference type="NCBI Taxonomy" id="666018"/>
    <lineage>
        <taxon>Bacteria</taxon>
        <taxon>Pseudomonadati</taxon>
        <taxon>Pseudomonadota</taxon>
        <taxon>Alphaproteobacteria</taxon>
        <taxon>Hyphomicrobiales</taxon>
        <taxon>Phyllobacteriaceae</taxon>
        <taxon>Mesorhizobium</taxon>
    </lineage>
</organism>
<proteinExistence type="inferred from homology"/>
<evidence type="ECO:0000313" key="6">
    <source>
        <dbReference type="Proteomes" id="UP001153050"/>
    </source>
</evidence>
<evidence type="ECO:0000256" key="3">
    <source>
        <dbReference type="ARBA" id="ARBA00022764"/>
    </source>
</evidence>
<protein>
    <submittedName>
        <fullName evidence="5">Extracellular solute-binding protein family 1</fullName>
    </submittedName>
</protein>
<dbReference type="SUPFAM" id="SSF53850">
    <property type="entry name" value="Periplasmic binding protein-like II"/>
    <property type="match status" value="1"/>
</dbReference>
<dbReference type="Proteomes" id="UP001153050">
    <property type="component" value="Unassembled WGS sequence"/>
</dbReference>
<feature type="signal peptide" evidence="4">
    <location>
        <begin position="1"/>
        <end position="21"/>
    </location>
</feature>
<evidence type="ECO:0000256" key="4">
    <source>
        <dbReference type="SAM" id="SignalP"/>
    </source>
</evidence>
<name>A0ABN8JUB4_9HYPH</name>
<dbReference type="CDD" id="cd13585">
    <property type="entry name" value="PBP2_TMBP_like"/>
    <property type="match status" value="1"/>
</dbReference>
<reference evidence="5 6" key="1">
    <citation type="submission" date="2022-03" db="EMBL/GenBank/DDBJ databases">
        <authorList>
            <person name="Brunel B."/>
        </authorList>
    </citation>
    <scope>NUCLEOTIDE SEQUENCE [LARGE SCALE GENOMIC DNA]</scope>
    <source>
        <strain evidence="5">STM5069sample</strain>
    </source>
</reference>
<comment type="subcellular location">
    <subcellularLocation>
        <location evidence="1">Periplasm</location>
    </subcellularLocation>
</comment>
<keyword evidence="3" id="KW-0574">Periplasm</keyword>
<dbReference type="PANTHER" id="PTHR43649">
    <property type="entry name" value="ARABINOSE-BINDING PROTEIN-RELATED"/>
    <property type="match status" value="1"/>
</dbReference>